<evidence type="ECO:0000313" key="1">
    <source>
        <dbReference type="EMBL" id="TWU56234.1"/>
    </source>
</evidence>
<dbReference type="OrthoDB" id="261383at2"/>
<dbReference type="AlphaFoldDB" id="A0A5C6F6X8"/>
<comment type="caution">
    <text evidence="1">The sequence shown here is derived from an EMBL/GenBank/DDBJ whole genome shotgun (WGS) entry which is preliminary data.</text>
</comment>
<proteinExistence type="predicted"/>
<reference evidence="1 2" key="1">
    <citation type="submission" date="2019-02" db="EMBL/GenBank/DDBJ databases">
        <title>Deep-cultivation of Planctomycetes and their phenomic and genomic characterization uncovers novel biology.</title>
        <authorList>
            <person name="Wiegand S."/>
            <person name="Jogler M."/>
            <person name="Boedeker C."/>
            <person name="Pinto D."/>
            <person name="Vollmers J."/>
            <person name="Rivas-Marin E."/>
            <person name="Kohn T."/>
            <person name="Peeters S.H."/>
            <person name="Heuer A."/>
            <person name="Rast P."/>
            <person name="Oberbeckmann S."/>
            <person name="Bunk B."/>
            <person name="Jeske O."/>
            <person name="Meyerdierks A."/>
            <person name="Storesund J.E."/>
            <person name="Kallscheuer N."/>
            <person name="Luecker S."/>
            <person name="Lage O.M."/>
            <person name="Pohl T."/>
            <person name="Merkel B.J."/>
            <person name="Hornburger P."/>
            <person name="Mueller R.-W."/>
            <person name="Bruemmer F."/>
            <person name="Labrenz M."/>
            <person name="Spormann A.M."/>
            <person name="Op Den Camp H."/>
            <person name="Overmann J."/>
            <person name="Amann R."/>
            <person name="Jetten M.S.M."/>
            <person name="Mascher T."/>
            <person name="Medema M.H."/>
            <person name="Devos D.P."/>
            <person name="Kaster A.-K."/>
            <person name="Ovreas L."/>
            <person name="Rohde M."/>
            <person name="Galperin M.Y."/>
            <person name="Jogler C."/>
        </authorList>
    </citation>
    <scope>NUCLEOTIDE SEQUENCE [LARGE SCALE GENOMIC DNA]</scope>
    <source>
        <strain evidence="1 2">Poly59</strain>
    </source>
</reference>
<evidence type="ECO:0000313" key="2">
    <source>
        <dbReference type="Proteomes" id="UP000317977"/>
    </source>
</evidence>
<dbReference type="Proteomes" id="UP000317977">
    <property type="component" value="Unassembled WGS sequence"/>
</dbReference>
<name>A0A5C6F6X8_9BACT</name>
<dbReference type="RefSeq" id="WP_146534254.1">
    <property type="nucleotide sequence ID" value="NZ_SJPX01000002.1"/>
</dbReference>
<dbReference type="EMBL" id="SJPX01000002">
    <property type="protein sequence ID" value="TWU56234.1"/>
    <property type="molecule type" value="Genomic_DNA"/>
</dbReference>
<organism evidence="1 2">
    <name type="scientific">Rubripirellula reticaptiva</name>
    <dbReference type="NCBI Taxonomy" id="2528013"/>
    <lineage>
        <taxon>Bacteria</taxon>
        <taxon>Pseudomonadati</taxon>
        <taxon>Planctomycetota</taxon>
        <taxon>Planctomycetia</taxon>
        <taxon>Pirellulales</taxon>
        <taxon>Pirellulaceae</taxon>
        <taxon>Rubripirellula</taxon>
    </lineage>
</organism>
<gene>
    <name evidence="1" type="ORF">Poly59_25380</name>
</gene>
<sequence>MCCFSQPVSHVGNTRIFGRLAASGTQFLAYEMEYESESPTAMILPLPIDLAVRDGDTHDSAANDSLAGGRPLRFISLEGYPDFFSHFERGFPFIPGVSIGCSTNELITSSSAAMIEVQEIGDYIASYVPSLQDFDRLDPQFSIASSVWDQLPLYHDFGFAVFQLKKLSGKPHPMAMEFATRWPAEVFFPTVHIHDGEVHSVERFDHALYLQHAAWDSIVDGYVNSDVRDQATGFVRSNRPAKQFMATADSAGLLQPDLLVHRSILSGDLANEDQRFSISGDPITPTMNWNNLKQLLPWGIGAGALAWFLGRRSRLRRQATLNSKPLEGA</sequence>
<protein>
    <submittedName>
        <fullName evidence="1">Uncharacterized protein</fullName>
    </submittedName>
</protein>
<keyword evidence="2" id="KW-1185">Reference proteome</keyword>
<accession>A0A5C6F6X8</accession>